<reference evidence="1" key="1">
    <citation type="submission" date="2022-09" db="EMBL/GenBank/DDBJ databases">
        <authorList>
            <person name="Yuan C."/>
            <person name="Ke Z."/>
        </authorList>
    </citation>
    <scope>NUCLEOTIDE SEQUENCE</scope>
    <source>
        <strain evidence="1">LB-8</strain>
    </source>
</reference>
<dbReference type="AlphaFoldDB" id="A0A9X2XXN4"/>
<keyword evidence="2" id="KW-1185">Reference proteome</keyword>
<dbReference type="Proteomes" id="UP001155483">
    <property type="component" value="Unassembled WGS sequence"/>
</dbReference>
<gene>
    <name evidence="1" type="ORF">OCK74_10480</name>
</gene>
<name>A0A9X2XXN4_9BACT</name>
<evidence type="ECO:0008006" key="3">
    <source>
        <dbReference type="Google" id="ProtNLM"/>
    </source>
</evidence>
<dbReference type="RefSeq" id="WP_279296985.1">
    <property type="nucleotide sequence ID" value="NZ_JAOTIF010000006.1"/>
</dbReference>
<accession>A0A9X2XXN4</accession>
<evidence type="ECO:0000313" key="2">
    <source>
        <dbReference type="Proteomes" id="UP001155483"/>
    </source>
</evidence>
<reference evidence="1" key="2">
    <citation type="submission" date="2023-04" db="EMBL/GenBank/DDBJ databases">
        <title>Paracnuella aquatica gen. nov., sp. nov., a member of the family Chitinophagaceae isolated from a hot spring.</title>
        <authorList>
            <person name="Wang C."/>
        </authorList>
    </citation>
    <scope>NUCLEOTIDE SEQUENCE</scope>
    <source>
        <strain evidence="1">LB-8</strain>
    </source>
</reference>
<dbReference type="EMBL" id="JAOTIF010000006">
    <property type="protein sequence ID" value="MCU7549543.1"/>
    <property type="molecule type" value="Genomic_DNA"/>
</dbReference>
<organism evidence="1 2">
    <name type="scientific">Paraflavisolibacter caeni</name>
    <dbReference type="NCBI Taxonomy" id="2982496"/>
    <lineage>
        <taxon>Bacteria</taxon>
        <taxon>Pseudomonadati</taxon>
        <taxon>Bacteroidota</taxon>
        <taxon>Chitinophagia</taxon>
        <taxon>Chitinophagales</taxon>
        <taxon>Chitinophagaceae</taxon>
        <taxon>Paraflavisolibacter</taxon>
    </lineage>
</organism>
<comment type="caution">
    <text evidence="1">The sequence shown here is derived from an EMBL/GenBank/DDBJ whole genome shotgun (WGS) entry which is preliminary data.</text>
</comment>
<proteinExistence type="predicted"/>
<protein>
    <recommendedName>
        <fullName evidence="3">Phosphoribosylpyrophosphate synthetase</fullName>
    </recommendedName>
</protein>
<evidence type="ECO:0000313" key="1">
    <source>
        <dbReference type="EMBL" id="MCU7549543.1"/>
    </source>
</evidence>
<sequence>MIINEYNTQPYMKSLSTCLNKMVMEGYVEDFKVTDHGLESLNHGKYYKPEEIQVVNYFRFEGMSDPDDNAILYVIQTNDGTKGTLIDGYGVYMDTKLSAYMKEVENIHKKTSK</sequence>